<evidence type="ECO:0000256" key="2">
    <source>
        <dbReference type="ARBA" id="ARBA00022723"/>
    </source>
</evidence>
<keyword evidence="8" id="KW-1185">Reference proteome</keyword>
<protein>
    <submittedName>
        <fullName evidence="7">CoA ester lyase</fullName>
    </submittedName>
</protein>
<dbReference type="Gene3D" id="3.20.20.60">
    <property type="entry name" value="Phosphoenolpyruvate-binding domains"/>
    <property type="match status" value="1"/>
</dbReference>
<dbReference type="OrthoDB" id="5172636at2"/>
<dbReference type="InterPro" id="IPR015813">
    <property type="entry name" value="Pyrv/PenolPyrv_kinase-like_dom"/>
</dbReference>
<dbReference type="SUPFAM" id="SSF51621">
    <property type="entry name" value="Phosphoenolpyruvate/pyruvate domain"/>
    <property type="match status" value="1"/>
</dbReference>
<dbReference type="InterPro" id="IPR040442">
    <property type="entry name" value="Pyrv_kinase-like_dom_sf"/>
</dbReference>
<evidence type="ECO:0000313" key="7">
    <source>
        <dbReference type="EMBL" id="TWP35004.1"/>
    </source>
</evidence>
<evidence type="ECO:0000256" key="5">
    <source>
        <dbReference type="PIRSR" id="PIRSR015582-2"/>
    </source>
</evidence>
<keyword evidence="3 5" id="KW-0460">Magnesium</keyword>
<dbReference type="Pfam" id="PF03328">
    <property type="entry name" value="HpcH_HpaI"/>
    <property type="match status" value="1"/>
</dbReference>
<dbReference type="PANTHER" id="PTHR32308">
    <property type="entry name" value="LYASE BETA SUBUNIT, PUTATIVE (AFU_ORTHOLOGUE AFUA_4G13030)-RELATED"/>
    <property type="match status" value="1"/>
</dbReference>
<dbReference type="InterPro" id="IPR005000">
    <property type="entry name" value="Aldolase/citrate-lyase_domain"/>
</dbReference>
<feature type="binding site" evidence="4">
    <location>
        <position position="117"/>
    </location>
    <ligand>
        <name>substrate</name>
    </ligand>
</feature>
<dbReference type="GO" id="GO:0000287">
    <property type="term" value="F:magnesium ion binding"/>
    <property type="evidence" value="ECO:0007669"/>
    <property type="project" value="TreeGrafter"/>
</dbReference>
<evidence type="ECO:0000313" key="8">
    <source>
        <dbReference type="Proteomes" id="UP000320244"/>
    </source>
</evidence>
<evidence type="ECO:0000259" key="6">
    <source>
        <dbReference type="Pfam" id="PF03328"/>
    </source>
</evidence>
<evidence type="ECO:0000256" key="1">
    <source>
        <dbReference type="ARBA" id="ARBA00001946"/>
    </source>
</evidence>
<name>A0A563DZC9_9MICO</name>
<dbReference type="AlphaFoldDB" id="A0A563DZC9"/>
<dbReference type="EMBL" id="VCQV01000023">
    <property type="protein sequence ID" value="TWP35004.1"/>
    <property type="molecule type" value="Genomic_DNA"/>
</dbReference>
<feature type="domain" description="HpcH/HpaI aldolase/citrate lyase" evidence="6">
    <location>
        <begin position="7"/>
        <end position="209"/>
    </location>
</feature>
<dbReference type="Proteomes" id="UP000320244">
    <property type="component" value="Unassembled WGS sequence"/>
</dbReference>
<comment type="caution">
    <text evidence="7">The sequence shown here is derived from an EMBL/GenBank/DDBJ whole genome shotgun (WGS) entry which is preliminary data.</text>
</comment>
<feature type="binding site" evidence="4">
    <location>
        <position position="62"/>
    </location>
    <ligand>
        <name>substrate</name>
    </ligand>
</feature>
<keyword evidence="2 5" id="KW-0479">Metal-binding</keyword>
<evidence type="ECO:0000256" key="4">
    <source>
        <dbReference type="PIRSR" id="PIRSR015582-1"/>
    </source>
</evidence>
<dbReference type="InterPro" id="IPR011206">
    <property type="entry name" value="Citrate_lyase_beta/mcl1/mcl2"/>
</dbReference>
<sequence>MATACTLLFVPGDRPERFDKAVAAGPDVVVIDLEDAVAPGHKLVAREHVTRWLTDGGRAAVRVNSAGSQWYADDVAALATLGQRTGLVGVVLPMADDPQAATRLHQGTNVPVLALIETARGVLRASKIAEADGVVRLAFGALDFAADAGTDDPTTLAVARAQLVLASRAAGLEGPLDSVTTDVSSGGAAGADARSAEAVGMAGKLCVHPCQVGPVAAAFAPSPDQVEWARRVLSAGSAGGVTVMDDAMVDEPVLLRARRILQRAVGKDQS</sequence>
<dbReference type="PANTHER" id="PTHR32308:SF10">
    <property type="entry name" value="CITRATE LYASE SUBUNIT BETA"/>
    <property type="match status" value="1"/>
</dbReference>
<reference evidence="7 8" key="2">
    <citation type="submission" date="2019-08" db="EMBL/GenBank/DDBJ databases">
        <title>Jejuicoccus antrihumi gen. nov., sp. nov., a new member of the family Dermacoccaceae isolated from a cave.</title>
        <authorList>
            <person name="Schumann P."/>
            <person name="Kim I.S."/>
        </authorList>
    </citation>
    <scope>NUCLEOTIDE SEQUENCE [LARGE SCALE GENOMIC DNA]</scope>
    <source>
        <strain evidence="7 8">C5-26</strain>
    </source>
</reference>
<evidence type="ECO:0000256" key="3">
    <source>
        <dbReference type="ARBA" id="ARBA00022842"/>
    </source>
</evidence>
<feature type="binding site" evidence="5">
    <location>
        <position position="117"/>
    </location>
    <ligand>
        <name>Mg(2+)</name>
        <dbReference type="ChEBI" id="CHEBI:18420"/>
    </ligand>
</feature>
<organism evidence="7 8">
    <name type="scientific">Leekyejoonella antrihumi</name>
    <dbReference type="NCBI Taxonomy" id="1660198"/>
    <lineage>
        <taxon>Bacteria</taxon>
        <taxon>Bacillati</taxon>
        <taxon>Actinomycetota</taxon>
        <taxon>Actinomycetes</taxon>
        <taxon>Micrococcales</taxon>
        <taxon>Dermacoccaceae</taxon>
        <taxon>Leekyejoonella</taxon>
    </lineage>
</organism>
<comment type="cofactor">
    <cofactor evidence="1">
        <name>Mg(2+)</name>
        <dbReference type="ChEBI" id="CHEBI:18420"/>
    </cofactor>
</comment>
<dbReference type="GO" id="GO:0006107">
    <property type="term" value="P:oxaloacetate metabolic process"/>
    <property type="evidence" value="ECO:0007669"/>
    <property type="project" value="TreeGrafter"/>
</dbReference>
<accession>A0A563DZC9</accession>
<reference evidence="7 8" key="1">
    <citation type="submission" date="2019-05" db="EMBL/GenBank/DDBJ databases">
        <authorList>
            <person name="Lee S.D."/>
        </authorList>
    </citation>
    <scope>NUCLEOTIDE SEQUENCE [LARGE SCALE GENOMIC DNA]</scope>
    <source>
        <strain evidence="7 8">C5-26</strain>
    </source>
</reference>
<gene>
    <name evidence="7" type="ORF">FGL98_15485</name>
</gene>
<proteinExistence type="predicted"/>
<dbReference type="PIRSF" id="PIRSF015582">
    <property type="entry name" value="Cit_lyase_B"/>
    <property type="match status" value="1"/>
</dbReference>
<keyword evidence="7" id="KW-0456">Lyase</keyword>
<feature type="binding site" evidence="5">
    <location>
        <position position="143"/>
    </location>
    <ligand>
        <name>Mg(2+)</name>
        <dbReference type="ChEBI" id="CHEBI:18420"/>
    </ligand>
</feature>
<dbReference type="GO" id="GO:0016829">
    <property type="term" value="F:lyase activity"/>
    <property type="evidence" value="ECO:0007669"/>
    <property type="project" value="UniProtKB-KW"/>
</dbReference>